<evidence type="ECO:0000313" key="7">
    <source>
        <dbReference type="EMBL" id="VAW98802.1"/>
    </source>
</evidence>
<reference evidence="7" key="1">
    <citation type="submission" date="2018-06" db="EMBL/GenBank/DDBJ databases">
        <authorList>
            <person name="Zhirakovskaya E."/>
        </authorList>
    </citation>
    <scope>NUCLEOTIDE SEQUENCE</scope>
</reference>
<evidence type="ECO:0000256" key="3">
    <source>
        <dbReference type="ARBA" id="ARBA00022764"/>
    </source>
</evidence>
<dbReference type="InterPro" id="IPR021731">
    <property type="entry name" value="AMIN_dom"/>
</dbReference>
<accession>A0A3B1AFQ9</accession>
<dbReference type="GO" id="GO:0030288">
    <property type="term" value="C:outer membrane-bounded periplasmic space"/>
    <property type="evidence" value="ECO:0007669"/>
    <property type="project" value="TreeGrafter"/>
</dbReference>
<keyword evidence="4 7" id="KW-0378">Hydrolase</keyword>
<gene>
    <name evidence="7" type="ORF">MNBD_GAMMA22-1331</name>
</gene>
<dbReference type="AlphaFoldDB" id="A0A3B1AFQ9"/>
<keyword evidence="2" id="KW-0732">Signal</keyword>
<keyword evidence="5" id="KW-0961">Cell wall biogenesis/degradation</keyword>
<dbReference type="Gene3D" id="2.60.40.3500">
    <property type="match status" value="1"/>
</dbReference>
<evidence type="ECO:0000256" key="1">
    <source>
        <dbReference type="ARBA" id="ARBA00004418"/>
    </source>
</evidence>
<dbReference type="Pfam" id="PF11741">
    <property type="entry name" value="AMIN"/>
    <property type="match status" value="1"/>
</dbReference>
<dbReference type="GO" id="GO:0008745">
    <property type="term" value="F:N-acetylmuramoyl-L-alanine amidase activity"/>
    <property type="evidence" value="ECO:0007669"/>
    <property type="project" value="UniProtKB-EC"/>
</dbReference>
<comment type="subcellular location">
    <subcellularLocation>
        <location evidence="1">Periplasm</location>
    </subcellularLocation>
</comment>
<dbReference type="Pfam" id="PF01520">
    <property type="entry name" value="Amidase_3"/>
    <property type="match status" value="1"/>
</dbReference>
<proteinExistence type="predicted"/>
<evidence type="ECO:0000256" key="2">
    <source>
        <dbReference type="ARBA" id="ARBA00022729"/>
    </source>
</evidence>
<dbReference type="PANTHER" id="PTHR30404:SF0">
    <property type="entry name" value="N-ACETYLMURAMOYL-L-ALANINE AMIDASE AMIC"/>
    <property type="match status" value="1"/>
</dbReference>
<dbReference type="SUPFAM" id="SSF53187">
    <property type="entry name" value="Zn-dependent exopeptidases"/>
    <property type="match status" value="1"/>
</dbReference>
<evidence type="ECO:0000259" key="6">
    <source>
        <dbReference type="PROSITE" id="PS51782"/>
    </source>
</evidence>
<dbReference type="PROSITE" id="PS51782">
    <property type="entry name" value="LYSM"/>
    <property type="match status" value="1"/>
</dbReference>
<dbReference type="Pfam" id="PF01476">
    <property type="entry name" value="LysM"/>
    <property type="match status" value="1"/>
</dbReference>
<dbReference type="SUPFAM" id="SSF54106">
    <property type="entry name" value="LysM domain"/>
    <property type="match status" value="1"/>
</dbReference>
<dbReference type="InterPro" id="IPR018392">
    <property type="entry name" value="LysM"/>
</dbReference>
<dbReference type="SMART" id="SM00646">
    <property type="entry name" value="Ami_3"/>
    <property type="match status" value="1"/>
</dbReference>
<dbReference type="SMART" id="SM00257">
    <property type="entry name" value="LysM"/>
    <property type="match status" value="1"/>
</dbReference>
<dbReference type="FunFam" id="3.40.630.40:FF:000001">
    <property type="entry name" value="N-acetylmuramoyl-L-alanine amidase"/>
    <property type="match status" value="1"/>
</dbReference>
<keyword evidence="3" id="KW-0574">Periplasm</keyword>
<dbReference type="EMBL" id="UOFS01000039">
    <property type="protein sequence ID" value="VAW98802.1"/>
    <property type="molecule type" value="Genomic_DNA"/>
</dbReference>
<protein>
    <submittedName>
        <fullName evidence="7">N-acetylmuramoyl-L-alanine amidase</fullName>
        <ecNumber evidence="7">3.5.1.28</ecNumber>
    </submittedName>
</protein>
<sequence length="445" mass="49609">MQSIYTKKTMFTLRLLLGILFLFVVASSSYATTFIEGVRMWQAPDNTRLVFDLSKRVTHDLFTMKSPNRIVIDLKDTNLIASLTGLKLKSDTVLRGVRTAKRNKNDLRIVLDLKKAVQPKSFVLLPNKDYGHRLVLDLFSKKSKHKSHKAKVKRYSPNKPRDVIIAIDAGHGGDDPGAIGYRGTKEKKIVLQVAKKLARKINRQKGMKAVLIRKGDYYVGLGKRVELARQDQADLFISLHADAFRTKKAKGSSVYVLSDNGASSEAAGWLANKENNSDLIGGVSLGDKDDLLKLVLVDMVKNSTLEDSHRVAKQVLRKLKGVNSLHKRHVEKAGFRVLKAPDMPSILIEMAFISNPKEESRLRSGRYQTKISKAILRGVQSYFKSNAPPGTKLALMKAKEHKISSGDTLSHIAKKYQVSIKGIRLANNLPNDKLTVGKILQIPVI</sequence>
<dbReference type="GO" id="GO:0071555">
    <property type="term" value="P:cell wall organization"/>
    <property type="evidence" value="ECO:0007669"/>
    <property type="project" value="UniProtKB-KW"/>
</dbReference>
<feature type="domain" description="LysM" evidence="6">
    <location>
        <begin position="399"/>
        <end position="442"/>
    </location>
</feature>
<dbReference type="GO" id="GO:0009253">
    <property type="term" value="P:peptidoglycan catabolic process"/>
    <property type="evidence" value="ECO:0007669"/>
    <property type="project" value="InterPro"/>
</dbReference>
<dbReference type="CDD" id="cd02696">
    <property type="entry name" value="MurNAc-LAA"/>
    <property type="match status" value="1"/>
</dbReference>
<dbReference type="Gene3D" id="3.40.630.40">
    <property type="entry name" value="Zn-dependent exopeptidases"/>
    <property type="match status" value="1"/>
</dbReference>
<dbReference type="Gene3D" id="3.10.350.10">
    <property type="entry name" value="LysM domain"/>
    <property type="match status" value="1"/>
</dbReference>
<dbReference type="InterPro" id="IPR002508">
    <property type="entry name" value="MurNAc-LAA_cat"/>
</dbReference>
<dbReference type="PANTHER" id="PTHR30404">
    <property type="entry name" value="N-ACETYLMURAMOYL-L-ALANINE AMIDASE"/>
    <property type="match status" value="1"/>
</dbReference>
<evidence type="ECO:0000256" key="4">
    <source>
        <dbReference type="ARBA" id="ARBA00022801"/>
    </source>
</evidence>
<dbReference type="InterPro" id="IPR050695">
    <property type="entry name" value="N-acetylmuramoyl_amidase_3"/>
</dbReference>
<dbReference type="InterPro" id="IPR036779">
    <property type="entry name" value="LysM_dom_sf"/>
</dbReference>
<organism evidence="7">
    <name type="scientific">hydrothermal vent metagenome</name>
    <dbReference type="NCBI Taxonomy" id="652676"/>
    <lineage>
        <taxon>unclassified sequences</taxon>
        <taxon>metagenomes</taxon>
        <taxon>ecological metagenomes</taxon>
    </lineage>
</organism>
<dbReference type="EC" id="3.5.1.28" evidence="7"/>
<name>A0A3B1AFQ9_9ZZZZ</name>
<dbReference type="CDD" id="cd00118">
    <property type="entry name" value="LysM"/>
    <property type="match status" value="1"/>
</dbReference>
<evidence type="ECO:0000256" key="5">
    <source>
        <dbReference type="ARBA" id="ARBA00023316"/>
    </source>
</evidence>